<organism evidence="1 2">
    <name type="scientific">Roseateles hydrophilus</name>
    <dbReference type="NCBI Taxonomy" id="2975054"/>
    <lineage>
        <taxon>Bacteria</taxon>
        <taxon>Pseudomonadati</taxon>
        <taxon>Pseudomonadota</taxon>
        <taxon>Betaproteobacteria</taxon>
        <taxon>Burkholderiales</taxon>
        <taxon>Sphaerotilaceae</taxon>
        <taxon>Roseateles</taxon>
    </lineage>
</organism>
<keyword evidence="1" id="KW-0540">Nuclease</keyword>
<dbReference type="Proteomes" id="UP001076464">
    <property type="component" value="Unassembled WGS sequence"/>
</dbReference>
<keyword evidence="2" id="KW-1185">Reference proteome</keyword>
<sequence length="929" mass="94379">MRLRPLVALLVAAFAAPTAFAANGPLISQVYGGGGRTGAVYKNDFVEIRNAGASAVDMSTWSLQYSSAAGTSWGSQKVALTGTLQPGQYLLVKLGSGVSASTAVGVDLPTADVTAGFDMSGSAGKLALVNSTTSLPAATCPSDASIKDLIGYGTTANCTEISPAPAPTNNGFALLRADAGCTDNGNNSTDFANGVPTPRNSSSAYAVCTAAAPGPAPAPTPAPAPGAFKQIYEIQGSGATSALAGSTVTTEGVVTRLTNTGFYMQAAVGDGNPATSDGIFVFTSTAPTVALNQLVRVAGTVTEFSTGGSTVTQIGSVSGITLVNPGQSVTPTAISLPVTGGLERYEGMLVTLAGPLTVGQNAFQARYGQLTLSAGGRLETPTNKYRPGSDAAKALAADNAARLIVLEDGNTLQNVNPTPFTGPTGALRGGDTLGAITGVIDFGPTTTSTGAPGAYRIVPLANDALQYALTNPRTTTPPAVGGNVKLASFNVLNYFTTFKDGKTADGGTASSQPCAGECRGADNLTEFNRQQAKIVAALSAIDADAVGLMEIQNNAIAPANLVAALNAKVGAGTYAVVAGAAAGVVGSDAIKNMIIYKPAKLTPAGSSVIDTDPVNNRPTVAQSFTLANGQKFTLVVNHLKSKGCSGATGLDLDQSDGQSCYTATRVKQADRLRSFVASLQTSSGSNDVVLVGDFNAYGMEDPITRLTDNGFIDQIGRFNTLGYSYTFDGAAGRLDHAITTSSLSPKVSMATEWHINADESVAHDYNQEFKQPACATCAPDPYAATPFRSSDHDPVVMGLNLYNSYITAASTTVAGTAGDDLITVGALRPTLTGGAGRDQFAFSASFAGGATITDFTPGTDLINLRAVMSAAGITAANPQATGQVTCLRSGVSDALISMDADTTGPLPRRPLLLLKNVSCASLSASSFQF</sequence>
<evidence type="ECO:0000313" key="1">
    <source>
        <dbReference type="EMBL" id="MCY4745507.1"/>
    </source>
</evidence>
<keyword evidence="1" id="KW-0255">Endonuclease</keyword>
<name>A0ACC6CAN2_9BURK</name>
<evidence type="ECO:0000313" key="2">
    <source>
        <dbReference type="Proteomes" id="UP001076464"/>
    </source>
</evidence>
<proteinExistence type="predicted"/>
<protein>
    <submittedName>
        <fullName evidence="1">ExeM/NucH family extracellular endonuclease</fullName>
    </submittedName>
</protein>
<dbReference type="EMBL" id="JAPPUY010000002">
    <property type="protein sequence ID" value="MCY4745507.1"/>
    <property type="molecule type" value="Genomic_DNA"/>
</dbReference>
<accession>A0ACC6CAN2</accession>
<comment type="caution">
    <text evidence="1">The sequence shown here is derived from an EMBL/GenBank/DDBJ whole genome shotgun (WGS) entry which is preliminary data.</text>
</comment>
<keyword evidence="1" id="KW-0378">Hydrolase</keyword>
<gene>
    <name evidence="1" type="ORF">NYO99_11040</name>
</gene>
<reference evidence="1" key="1">
    <citation type="submission" date="2022-08" db="EMBL/GenBank/DDBJ databases">
        <title>Genome sequencing of Pelomonas sp. UHG3.</title>
        <authorList>
            <person name="So Y."/>
        </authorList>
    </citation>
    <scope>NUCLEOTIDE SEQUENCE</scope>
    <source>
        <strain evidence="1">UHG3</strain>
    </source>
</reference>